<evidence type="ECO:0000259" key="12">
    <source>
        <dbReference type="PROSITE" id="PS52015"/>
    </source>
</evidence>
<dbReference type="InterPro" id="IPR037682">
    <property type="entry name" value="TonB_C"/>
</dbReference>
<dbReference type="Gene3D" id="3.30.1150.10">
    <property type="match status" value="1"/>
</dbReference>
<keyword evidence="6 11" id="KW-0812">Transmembrane</keyword>
<dbReference type="GO" id="GO:0031992">
    <property type="term" value="F:energy transducer activity"/>
    <property type="evidence" value="ECO:0007669"/>
    <property type="project" value="TreeGrafter"/>
</dbReference>
<evidence type="ECO:0000256" key="10">
    <source>
        <dbReference type="SAM" id="MobiDB-lite"/>
    </source>
</evidence>
<evidence type="ECO:0000256" key="4">
    <source>
        <dbReference type="ARBA" id="ARBA00022475"/>
    </source>
</evidence>
<proteinExistence type="inferred from homology"/>
<evidence type="ECO:0000256" key="3">
    <source>
        <dbReference type="ARBA" id="ARBA00022448"/>
    </source>
</evidence>
<evidence type="ECO:0000313" key="14">
    <source>
        <dbReference type="Proteomes" id="UP001178354"/>
    </source>
</evidence>
<dbReference type="Proteomes" id="UP001178354">
    <property type="component" value="Unassembled WGS sequence"/>
</dbReference>
<evidence type="ECO:0000256" key="9">
    <source>
        <dbReference type="ARBA" id="ARBA00023136"/>
    </source>
</evidence>
<protein>
    <submittedName>
        <fullName evidence="13">Energy transducer TonB</fullName>
    </submittedName>
</protein>
<dbReference type="EMBL" id="JAUUUU010000003">
    <property type="protein sequence ID" value="MDP1520858.1"/>
    <property type="molecule type" value="Genomic_DNA"/>
</dbReference>
<dbReference type="GO" id="GO:0015031">
    <property type="term" value="P:protein transport"/>
    <property type="evidence" value="ECO:0007669"/>
    <property type="project" value="UniProtKB-KW"/>
</dbReference>
<dbReference type="Pfam" id="PF03544">
    <property type="entry name" value="TonB_C"/>
    <property type="match status" value="1"/>
</dbReference>
<keyword evidence="14" id="KW-1185">Reference proteome</keyword>
<name>A0AAW8B815_9GAMM</name>
<dbReference type="GO" id="GO:0098797">
    <property type="term" value="C:plasma membrane protein complex"/>
    <property type="evidence" value="ECO:0007669"/>
    <property type="project" value="TreeGrafter"/>
</dbReference>
<comment type="caution">
    <text evidence="13">The sequence shown here is derived from an EMBL/GenBank/DDBJ whole genome shotgun (WGS) entry which is preliminary data.</text>
</comment>
<dbReference type="InterPro" id="IPR051045">
    <property type="entry name" value="TonB-dependent_transducer"/>
</dbReference>
<sequence>MAISFEHTRNEDQPDRMGFSLFLAIAIHALLIFGIGFKLYQHNAQAPTLEVTLAQHRVEEKPEKADFLAQHNQQGSGDQQEAQELTTDRIPELVDSQLKKTGAQPQQHQQQAKTGANPVISTTASSSASSSEQEVKETRETPATPSLPPAAQMEFASLKAKLDQQQRQYSKLPRVLRVTSASTMAAEHAGYLQYWIDRIEVVGNKNYPEEARRNAIYGDLRLAVTLLPDGSVDSIEILLSSGQRVLDLAAVRTVRLASPFAPFPPEMAQWDKLEIIRTWRFEPGHRLNTEN</sequence>
<reference evidence="13" key="1">
    <citation type="journal article" date="2010" name="Int. J. Syst. Evol. Microbiol.">
        <title>Porticoccus litoralis gen. nov., sp. nov., a gammaproteobacterium isolated from the Yellow Sea.</title>
        <authorList>
            <person name="Oh H.M."/>
            <person name="Kim H."/>
            <person name="Kim K.M."/>
            <person name="Min G.S."/>
            <person name="Cho J.C."/>
        </authorList>
    </citation>
    <scope>NUCLEOTIDE SEQUENCE</scope>
    <source>
        <strain evidence="13">DSM 25064</strain>
    </source>
</reference>
<dbReference type="AlphaFoldDB" id="A0AAW8B815"/>
<organism evidence="13 14">
    <name type="scientific">Porticoccus litoralis</name>
    <dbReference type="NCBI Taxonomy" id="434086"/>
    <lineage>
        <taxon>Bacteria</taxon>
        <taxon>Pseudomonadati</taxon>
        <taxon>Pseudomonadota</taxon>
        <taxon>Gammaproteobacteria</taxon>
        <taxon>Cellvibrionales</taxon>
        <taxon>Porticoccaceae</taxon>
        <taxon>Porticoccus</taxon>
    </lineage>
</organism>
<evidence type="ECO:0000256" key="8">
    <source>
        <dbReference type="ARBA" id="ARBA00022989"/>
    </source>
</evidence>
<evidence type="ECO:0000256" key="5">
    <source>
        <dbReference type="ARBA" id="ARBA00022519"/>
    </source>
</evidence>
<dbReference type="GO" id="GO:0055085">
    <property type="term" value="P:transmembrane transport"/>
    <property type="evidence" value="ECO:0007669"/>
    <property type="project" value="InterPro"/>
</dbReference>
<feature type="domain" description="TonB C-terminal" evidence="12">
    <location>
        <begin position="192"/>
        <end position="290"/>
    </location>
</feature>
<dbReference type="SUPFAM" id="SSF74653">
    <property type="entry name" value="TolA/TonB C-terminal domain"/>
    <property type="match status" value="1"/>
</dbReference>
<comment type="similarity">
    <text evidence="2">Belongs to the TonB family.</text>
</comment>
<keyword evidence="3" id="KW-0813">Transport</keyword>
<dbReference type="InterPro" id="IPR006260">
    <property type="entry name" value="TonB/TolA_C"/>
</dbReference>
<comment type="subcellular location">
    <subcellularLocation>
        <location evidence="1">Cell inner membrane</location>
        <topology evidence="1">Single-pass membrane protein</topology>
        <orientation evidence="1">Periplasmic side</orientation>
    </subcellularLocation>
</comment>
<keyword evidence="9 11" id="KW-0472">Membrane</keyword>
<dbReference type="RefSeq" id="WP_305170439.1">
    <property type="nucleotide sequence ID" value="NZ_JAUUUU010000003.1"/>
</dbReference>
<dbReference type="PANTHER" id="PTHR33446">
    <property type="entry name" value="PROTEIN TONB-RELATED"/>
    <property type="match status" value="1"/>
</dbReference>
<dbReference type="PROSITE" id="PS52015">
    <property type="entry name" value="TONB_CTD"/>
    <property type="match status" value="1"/>
</dbReference>
<evidence type="ECO:0000313" key="13">
    <source>
        <dbReference type="EMBL" id="MDP1520858.1"/>
    </source>
</evidence>
<keyword evidence="5" id="KW-0997">Cell inner membrane</keyword>
<reference evidence="13" key="2">
    <citation type="submission" date="2023-08" db="EMBL/GenBank/DDBJ databases">
        <authorList>
            <person name="Luo J."/>
        </authorList>
    </citation>
    <scope>NUCLEOTIDE SEQUENCE</scope>
    <source>
        <strain evidence="13">DSM 25064</strain>
    </source>
</reference>
<dbReference type="PANTHER" id="PTHR33446:SF11">
    <property type="entry name" value="TONB3"/>
    <property type="match status" value="1"/>
</dbReference>
<feature type="region of interest" description="Disordered" evidence="10">
    <location>
        <begin position="98"/>
        <end position="149"/>
    </location>
</feature>
<accession>A0AAW8B815</accession>
<evidence type="ECO:0000256" key="7">
    <source>
        <dbReference type="ARBA" id="ARBA00022927"/>
    </source>
</evidence>
<evidence type="ECO:0000256" key="6">
    <source>
        <dbReference type="ARBA" id="ARBA00022692"/>
    </source>
</evidence>
<evidence type="ECO:0000256" key="2">
    <source>
        <dbReference type="ARBA" id="ARBA00006555"/>
    </source>
</evidence>
<feature type="transmembrane region" description="Helical" evidence="11">
    <location>
        <begin position="21"/>
        <end position="40"/>
    </location>
</feature>
<keyword evidence="7" id="KW-0653">Protein transport</keyword>
<evidence type="ECO:0000256" key="11">
    <source>
        <dbReference type="SAM" id="Phobius"/>
    </source>
</evidence>
<feature type="compositionally biased region" description="Low complexity" evidence="10">
    <location>
        <begin position="121"/>
        <end position="131"/>
    </location>
</feature>
<evidence type="ECO:0000256" key="1">
    <source>
        <dbReference type="ARBA" id="ARBA00004383"/>
    </source>
</evidence>
<keyword evidence="4" id="KW-1003">Cell membrane</keyword>
<keyword evidence="8 11" id="KW-1133">Transmembrane helix</keyword>
<gene>
    <name evidence="13" type="ORF">Q8A57_07755</name>
</gene>
<dbReference type="NCBIfam" id="TIGR01352">
    <property type="entry name" value="tonB_Cterm"/>
    <property type="match status" value="1"/>
</dbReference>